<accession>K0SYN8</accession>
<comment type="caution">
    <text evidence="2">The sequence shown here is derived from an EMBL/GenBank/DDBJ whole genome shotgun (WGS) entry which is preliminary data.</text>
</comment>
<organism evidence="2 3">
    <name type="scientific">Thalassiosira oceanica</name>
    <name type="common">Marine diatom</name>
    <dbReference type="NCBI Taxonomy" id="159749"/>
    <lineage>
        <taxon>Eukaryota</taxon>
        <taxon>Sar</taxon>
        <taxon>Stramenopiles</taxon>
        <taxon>Ochrophyta</taxon>
        <taxon>Bacillariophyta</taxon>
        <taxon>Coscinodiscophyceae</taxon>
        <taxon>Thalassiosirophycidae</taxon>
        <taxon>Thalassiosirales</taxon>
        <taxon>Thalassiosiraceae</taxon>
        <taxon>Thalassiosira</taxon>
    </lineage>
</organism>
<protein>
    <submittedName>
        <fullName evidence="2">Uncharacterized protein</fullName>
    </submittedName>
</protein>
<sequence>MDALAFRHGQPGQPPPPCLRRLRPPDTIQNDVIVALVEVALPTATAILDGPVFEDRTSRSAGCEDINCTTDSRPQLNLGFHCVSGSMPKPKSTMARVDFLFGGILVWSLVSTTLLIHQFHDNTRLQEQLAASQRATT</sequence>
<evidence type="ECO:0000313" key="2">
    <source>
        <dbReference type="EMBL" id="EJK70520.1"/>
    </source>
</evidence>
<keyword evidence="1" id="KW-0472">Membrane</keyword>
<proteinExistence type="predicted"/>
<feature type="transmembrane region" description="Helical" evidence="1">
    <location>
        <begin position="99"/>
        <end position="119"/>
    </location>
</feature>
<evidence type="ECO:0000313" key="3">
    <source>
        <dbReference type="Proteomes" id="UP000266841"/>
    </source>
</evidence>
<dbReference type="AlphaFoldDB" id="K0SYN8"/>
<keyword evidence="3" id="KW-1185">Reference proteome</keyword>
<gene>
    <name evidence="2" type="ORF">THAOC_08105</name>
</gene>
<keyword evidence="1" id="KW-0812">Transmembrane</keyword>
<dbReference type="EMBL" id="AGNL01008412">
    <property type="protein sequence ID" value="EJK70520.1"/>
    <property type="molecule type" value="Genomic_DNA"/>
</dbReference>
<name>K0SYN8_THAOC</name>
<evidence type="ECO:0000256" key="1">
    <source>
        <dbReference type="SAM" id="Phobius"/>
    </source>
</evidence>
<dbReference type="Proteomes" id="UP000266841">
    <property type="component" value="Unassembled WGS sequence"/>
</dbReference>
<reference evidence="2 3" key="1">
    <citation type="journal article" date="2012" name="Genome Biol.">
        <title>Genome and low-iron response of an oceanic diatom adapted to chronic iron limitation.</title>
        <authorList>
            <person name="Lommer M."/>
            <person name="Specht M."/>
            <person name="Roy A.S."/>
            <person name="Kraemer L."/>
            <person name="Andreson R."/>
            <person name="Gutowska M.A."/>
            <person name="Wolf J."/>
            <person name="Bergner S.V."/>
            <person name="Schilhabel M.B."/>
            <person name="Klostermeier U.C."/>
            <person name="Beiko R.G."/>
            <person name="Rosenstiel P."/>
            <person name="Hippler M."/>
            <person name="Laroche J."/>
        </authorList>
    </citation>
    <scope>NUCLEOTIDE SEQUENCE [LARGE SCALE GENOMIC DNA]</scope>
    <source>
        <strain evidence="2 3">CCMP1005</strain>
    </source>
</reference>
<feature type="non-terminal residue" evidence="2">
    <location>
        <position position="137"/>
    </location>
</feature>
<keyword evidence="1" id="KW-1133">Transmembrane helix</keyword>